<feature type="signal peptide" evidence="1">
    <location>
        <begin position="1"/>
        <end position="17"/>
    </location>
</feature>
<dbReference type="InterPro" id="IPR012334">
    <property type="entry name" value="Pectin_lyas_fold"/>
</dbReference>
<evidence type="ECO:0000313" key="2">
    <source>
        <dbReference type="EMBL" id="CAE0403581.1"/>
    </source>
</evidence>
<dbReference type="AlphaFoldDB" id="A0A7S3KXF6"/>
<feature type="chain" id="PRO_5030996004" description="Right handed beta helix domain-containing protein" evidence="1">
    <location>
        <begin position="18"/>
        <end position="715"/>
    </location>
</feature>
<sequence>MSLFILLLLAMMTRGGAEVAGRPCLDDWKVLQRHIEQASSEENTIVKICPGTILPLDDTQEDHWMYMRNVTNLTLQCGDHGRVDDGCVVDGGLHHIWMEKSGHIVVRGITFQRARLGSIWHVDVQDVHYEDCLWRDNQHSNIVYESSFVSEGGGAAINGYNADIFFTNSTFLLNLGPWGAVSLGSSNVHFDKCKFKENVAGEVYSSWRYPGSAISTGNHTNVWLRDSCALENVALGQSSIAVCPLCNLRQNVNNYAFGNQVGLGTRADDLVCEHAVRYNPFRKPFCIAFGGTGESCGLDPEPVCMPSTGNDEIETCFQFQWGWEDCNPKVEDCPCTAFARSPEDDSTPCSSCERCPDDTLSWDCGNVEHAFLRRSYRDCYRNEEMCELGTEGYLKCAEFHGGCTHEGCQCTYTVLDAKSNRLSCKSCGFCADGSISYDCTDFGQGFHFCEDHSISHTSVELQSKLNSHENPQETLCLSDSDGDGVLNCFLVEKEWEECDPLNEECLCEAFVRSTEDGDSDACHSCERCPDDTLAWNCYNLNYPHFLVPFRSCDGDEEHCELGSDGSLLCATYNAGCTAGDKKCPCQYAIRDSNLESFSCGECSFCSDGSIAYDCSAHGKGSHSCGDDDVICCQDCMDGGVFVNPKCHDCIICDDLEGSDDGVDIINDALFHFGESNSRHLIDDSDTISESPSAAPRFTATILPYPLPGIIHNVFH</sequence>
<accession>A0A7S3KXF6</accession>
<evidence type="ECO:0000256" key="1">
    <source>
        <dbReference type="SAM" id="SignalP"/>
    </source>
</evidence>
<evidence type="ECO:0008006" key="3">
    <source>
        <dbReference type="Google" id="ProtNLM"/>
    </source>
</evidence>
<dbReference type="EMBL" id="HBIM01002035">
    <property type="protein sequence ID" value="CAE0403581.1"/>
    <property type="molecule type" value="Transcribed_RNA"/>
</dbReference>
<protein>
    <recommendedName>
        <fullName evidence="3">Right handed beta helix domain-containing protein</fullName>
    </recommendedName>
</protein>
<dbReference type="Gene3D" id="2.160.20.10">
    <property type="entry name" value="Single-stranded right-handed beta-helix, Pectin lyase-like"/>
    <property type="match status" value="1"/>
</dbReference>
<gene>
    <name evidence="2" type="ORF">ACOF00016_LOCUS1778</name>
</gene>
<reference evidence="2" key="1">
    <citation type="submission" date="2021-01" db="EMBL/GenBank/DDBJ databases">
        <authorList>
            <person name="Corre E."/>
            <person name="Pelletier E."/>
            <person name="Niang G."/>
            <person name="Scheremetjew M."/>
            <person name="Finn R."/>
            <person name="Kale V."/>
            <person name="Holt S."/>
            <person name="Cochrane G."/>
            <person name="Meng A."/>
            <person name="Brown T."/>
            <person name="Cohen L."/>
        </authorList>
    </citation>
    <scope>NUCLEOTIDE SEQUENCE</scope>
    <source>
        <strain evidence="2">CCMP127</strain>
    </source>
</reference>
<name>A0A7S3KXF6_9STRA</name>
<dbReference type="InterPro" id="IPR011050">
    <property type="entry name" value="Pectin_lyase_fold/virulence"/>
</dbReference>
<proteinExistence type="predicted"/>
<organism evidence="2">
    <name type="scientific">Amphora coffeiformis</name>
    <dbReference type="NCBI Taxonomy" id="265554"/>
    <lineage>
        <taxon>Eukaryota</taxon>
        <taxon>Sar</taxon>
        <taxon>Stramenopiles</taxon>
        <taxon>Ochrophyta</taxon>
        <taxon>Bacillariophyta</taxon>
        <taxon>Bacillariophyceae</taxon>
        <taxon>Bacillariophycidae</taxon>
        <taxon>Thalassiophysales</taxon>
        <taxon>Catenulaceae</taxon>
        <taxon>Amphora</taxon>
    </lineage>
</organism>
<dbReference type="SUPFAM" id="SSF51126">
    <property type="entry name" value="Pectin lyase-like"/>
    <property type="match status" value="1"/>
</dbReference>
<keyword evidence="1" id="KW-0732">Signal</keyword>